<dbReference type="AlphaFoldDB" id="A0ABD3I7E9"/>
<comment type="caution">
    <text evidence="2">The sequence shown here is derived from an EMBL/GenBank/DDBJ whole genome shotgun (WGS) entry which is preliminary data.</text>
</comment>
<sequence>MDRKESVATLGHGPMSAKQSHSMEEEDFFKKVTASKAETQRLWEKYKKKSNKGKESVVHTAPSKKSDNTVPAPKEKLLGSSIRAETARITREAEKLPKKRPHAAEKIALTPPSRAALAPVDDESSSGDDDRSSSGNETSDVEPLSDSPGTSKTTIC</sequence>
<gene>
    <name evidence="2" type="ORF">R1sor_012565</name>
</gene>
<proteinExistence type="predicted"/>
<organism evidence="2 3">
    <name type="scientific">Riccia sorocarpa</name>
    <dbReference type="NCBI Taxonomy" id="122646"/>
    <lineage>
        <taxon>Eukaryota</taxon>
        <taxon>Viridiplantae</taxon>
        <taxon>Streptophyta</taxon>
        <taxon>Embryophyta</taxon>
        <taxon>Marchantiophyta</taxon>
        <taxon>Marchantiopsida</taxon>
        <taxon>Marchantiidae</taxon>
        <taxon>Marchantiales</taxon>
        <taxon>Ricciaceae</taxon>
        <taxon>Riccia</taxon>
    </lineage>
</organism>
<reference evidence="2 3" key="1">
    <citation type="submission" date="2024-09" db="EMBL/GenBank/DDBJ databases">
        <title>Chromosome-scale assembly of Riccia sorocarpa.</title>
        <authorList>
            <person name="Paukszto L."/>
        </authorList>
    </citation>
    <scope>NUCLEOTIDE SEQUENCE [LARGE SCALE GENOMIC DNA]</scope>
    <source>
        <strain evidence="2">LP-2024</strain>
        <tissue evidence="2">Aerial parts of the thallus</tissue>
    </source>
</reference>
<feature type="compositionally biased region" description="Basic and acidic residues" evidence="1">
    <location>
        <begin position="85"/>
        <end position="96"/>
    </location>
</feature>
<feature type="region of interest" description="Disordered" evidence="1">
    <location>
        <begin position="1"/>
        <end position="24"/>
    </location>
</feature>
<evidence type="ECO:0000256" key="1">
    <source>
        <dbReference type="SAM" id="MobiDB-lite"/>
    </source>
</evidence>
<protein>
    <submittedName>
        <fullName evidence="2">Uncharacterized protein</fullName>
    </submittedName>
</protein>
<feature type="region of interest" description="Disordered" evidence="1">
    <location>
        <begin position="45"/>
        <end position="156"/>
    </location>
</feature>
<feature type="compositionally biased region" description="Polar residues" evidence="1">
    <location>
        <begin position="147"/>
        <end position="156"/>
    </location>
</feature>
<accession>A0ABD3I7E9</accession>
<evidence type="ECO:0000313" key="2">
    <source>
        <dbReference type="EMBL" id="KAL3698489.1"/>
    </source>
</evidence>
<keyword evidence="3" id="KW-1185">Reference proteome</keyword>
<dbReference type="Proteomes" id="UP001633002">
    <property type="component" value="Unassembled WGS sequence"/>
</dbReference>
<name>A0ABD3I7E9_9MARC</name>
<dbReference type="EMBL" id="JBJQOH010000002">
    <property type="protein sequence ID" value="KAL3698489.1"/>
    <property type="molecule type" value="Genomic_DNA"/>
</dbReference>
<evidence type="ECO:0000313" key="3">
    <source>
        <dbReference type="Proteomes" id="UP001633002"/>
    </source>
</evidence>